<feature type="region of interest" description="Disordered" evidence="1">
    <location>
        <begin position="1"/>
        <end position="30"/>
    </location>
</feature>
<dbReference type="AlphaFoldDB" id="A0A383EZ32"/>
<organism evidence="2">
    <name type="scientific">marine metagenome</name>
    <dbReference type="NCBI Taxonomy" id="408172"/>
    <lineage>
        <taxon>unclassified sequences</taxon>
        <taxon>metagenomes</taxon>
        <taxon>ecological metagenomes</taxon>
    </lineage>
</organism>
<name>A0A383EZ32_9ZZZZ</name>
<accession>A0A383EZ32</accession>
<dbReference type="EMBL" id="UINC01230050">
    <property type="protein sequence ID" value="SVE62011.1"/>
    <property type="molecule type" value="Genomic_DNA"/>
</dbReference>
<feature type="non-terminal residue" evidence="2">
    <location>
        <position position="30"/>
    </location>
</feature>
<protein>
    <submittedName>
        <fullName evidence="2">Uncharacterized protein</fullName>
    </submittedName>
</protein>
<reference evidence="2" key="1">
    <citation type="submission" date="2018-05" db="EMBL/GenBank/DDBJ databases">
        <authorList>
            <person name="Lanie J.A."/>
            <person name="Ng W.-L."/>
            <person name="Kazmierczak K.M."/>
            <person name="Andrzejewski T.M."/>
            <person name="Davidsen T.M."/>
            <person name="Wayne K.J."/>
            <person name="Tettelin H."/>
            <person name="Glass J.I."/>
            <person name="Rusch D."/>
            <person name="Podicherti R."/>
            <person name="Tsui H.-C.T."/>
            <person name="Winkler M.E."/>
        </authorList>
    </citation>
    <scope>NUCLEOTIDE SEQUENCE</scope>
</reference>
<proteinExistence type="predicted"/>
<sequence>MKKEARPDQSDRPAYIGYSKQAPPISIDLE</sequence>
<feature type="compositionally biased region" description="Basic and acidic residues" evidence="1">
    <location>
        <begin position="1"/>
        <end position="11"/>
    </location>
</feature>
<evidence type="ECO:0000256" key="1">
    <source>
        <dbReference type="SAM" id="MobiDB-lite"/>
    </source>
</evidence>
<evidence type="ECO:0000313" key="2">
    <source>
        <dbReference type="EMBL" id="SVE62011.1"/>
    </source>
</evidence>
<gene>
    <name evidence="2" type="ORF">METZ01_LOCUS514865</name>
</gene>